<feature type="compositionally biased region" description="Basic residues" evidence="1">
    <location>
        <begin position="215"/>
        <end position="227"/>
    </location>
</feature>
<comment type="caution">
    <text evidence="3">The sequence shown here is derived from an EMBL/GenBank/DDBJ whole genome shotgun (WGS) entry which is preliminary data.</text>
</comment>
<organism evidence="3 4">
    <name type="scientific">Armillaria luteobubalina</name>
    <dbReference type="NCBI Taxonomy" id="153913"/>
    <lineage>
        <taxon>Eukaryota</taxon>
        <taxon>Fungi</taxon>
        <taxon>Dikarya</taxon>
        <taxon>Basidiomycota</taxon>
        <taxon>Agaricomycotina</taxon>
        <taxon>Agaricomycetes</taxon>
        <taxon>Agaricomycetidae</taxon>
        <taxon>Agaricales</taxon>
        <taxon>Marasmiineae</taxon>
        <taxon>Physalacriaceae</taxon>
        <taxon>Armillaria</taxon>
    </lineage>
</organism>
<feature type="region of interest" description="Disordered" evidence="1">
    <location>
        <begin position="154"/>
        <end position="227"/>
    </location>
</feature>
<keyword evidence="4" id="KW-1185">Reference proteome</keyword>
<feature type="signal peptide" evidence="2">
    <location>
        <begin position="1"/>
        <end position="23"/>
    </location>
</feature>
<accession>A0AA39TPN8</accession>
<evidence type="ECO:0008006" key="5">
    <source>
        <dbReference type="Google" id="ProtNLM"/>
    </source>
</evidence>
<feature type="chain" id="PRO_5041301397" description="Secreted protein" evidence="2">
    <location>
        <begin position="24"/>
        <end position="227"/>
    </location>
</feature>
<evidence type="ECO:0000256" key="2">
    <source>
        <dbReference type="SAM" id="SignalP"/>
    </source>
</evidence>
<gene>
    <name evidence="3" type="ORF">EDD18DRAFT_181754</name>
</gene>
<protein>
    <recommendedName>
        <fullName evidence="5">Secreted protein</fullName>
    </recommendedName>
</protein>
<evidence type="ECO:0000313" key="3">
    <source>
        <dbReference type="EMBL" id="KAK0496931.1"/>
    </source>
</evidence>
<feature type="compositionally biased region" description="Basic and acidic residues" evidence="1">
    <location>
        <begin position="189"/>
        <end position="205"/>
    </location>
</feature>
<evidence type="ECO:0000313" key="4">
    <source>
        <dbReference type="Proteomes" id="UP001175228"/>
    </source>
</evidence>
<reference evidence="3" key="1">
    <citation type="submission" date="2023-06" db="EMBL/GenBank/DDBJ databases">
        <authorList>
            <consortium name="Lawrence Berkeley National Laboratory"/>
            <person name="Ahrendt S."/>
            <person name="Sahu N."/>
            <person name="Indic B."/>
            <person name="Wong-Bajracharya J."/>
            <person name="Merenyi Z."/>
            <person name="Ke H.-M."/>
            <person name="Monk M."/>
            <person name="Kocsube S."/>
            <person name="Drula E."/>
            <person name="Lipzen A."/>
            <person name="Balint B."/>
            <person name="Henrissat B."/>
            <person name="Andreopoulos B."/>
            <person name="Martin F.M."/>
            <person name="Harder C.B."/>
            <person name="Rigling D."/>
            <person name="Ford K.L."/>
            <person name="Foster G.D."/>
            <person name="Pangilinan J."/>
            <person name="Papanicolaou A."/>
            <person name="Barry K."/>
            <person name="LaButti K."/>
            <person name="Viragh M."/>
            <person name="Koriabine M."/>
            <person name="Yan M."/>
            <person name="Riley R."/>
            <person name="Champramary S."/>
            <person name="Plett K.L."/>
            <person name="Tsai I.J."/>
            <person name="Slot J."/>
            <person name="Sipos G."/>
            <person name="Plett J."/>
            <person name="Nagy L.G."/>
            <person name="Grigoriev I.V."/>
        </authorList>
    </citation>
    <scope>NUCLEOTIDE SEQUENCE</scope>
    <source>
        <strain evidence="3">HWK02</strain>
    </source>
</reference>
<dbReference type="Proteomes" id="UP001175228">
    <property type="component" value="Unassembled WGS sequence"/>
</dbReference>
<proteinExistence type="predicted"/>
<dbReference type="AlphaFoldDB" id="A0AA39TPN8"/>
<dbReference type="EMBL" id="JAUEPU010000014">
    <property type="protein sequence ID" value="KAK0496931.1"/>
    <property type="molecule type" value="Genomic_DNA"/>
</dbReference>
<keyword evidence="2" id="KW-0732">Signal</keyword>
<sequence length="227" mass="26185">MGGRPVSICHWCVLLFFPTTSLTRLRTFTRISCRFKYGSRYMFSVQTRSKTAYSCHRIRDCRCVIISFLCRSGRDRVGSLLQAPPAKCPVTSICSAEDANRIMKEFEFISNASPIPSTSSTNDKISCGIGLQVSSVWAHISQWRDLHRTVNAQSSHGLMEPSDFSSKKERPRQKLSHESRWRKRVHPSNYEKRNERGSNDREKPRLRSTSATAQGHRRRSYFPRRHS</sequence>
<name>A0AA39TPN8_9AGAR</name>
<evidence type="ECO:0000256" key="1">
    <source>
        <dbReference type="SAM" id="MobiDB-lite"/>
    </source>
</evidence>
<feature type="compositionally biased region" description="Basic residues" evidence="1">
    <location>
        <begin position="169"/>
        <end position="186"/>
    </location>
</feature>